<reference evidence="7" key="2">
    <citation type="submission" date="2023-05" db="EMBL/GenBank/DDBJ databases">
        <authorList>
            <person name="Schelkunov M.I."/>
        </authorList>
    </citation>
    <scope>NUCLEOTIDE SEQUENCE</scope>
    <source>
        <strain evidence="7">Hsosn_3</strain>
        <tissue evidence="7">Leaf</tissue>
    </source>
</reference>
<sequence>MSMLRTLMCLVTAAMIINSAIATTTFTVGGPTGGWDIGTNLQTWSSSQPFSVGDGLIFQYTPNHNLLEVSKEDYDACQSSNPIQVYPSGATPITLTAPGSRYFICGVGGHCSLGMKVEILTLGAPALSPAQSPETTTLPSDPPISPSAYPSPTETPSSQPPASAGPMTVPSFPLTGSPQSFNPANALSTLPPPIAAAKARATSSILFVILMLVALFL</sequence>
<dbReference type="GO" id="GO:0009055">
    <property type="term" value="F:electron transfer activity"/>
    <property type="evidence" value="ECO:0007669"/>
    <property type="project" value="InterPro"/>
</dbReference>
<comment type="caution">
    <text evidence="7">The sequence shown here is derived from an EMBL/GenBank/DDBJ whole genome shotgun (WGS) entry which is preliminary data.</text>
</comment>
<organism evidence="7 8">
    <name type="scientific">Heracleum sosnowskyi</name>
    <dbReference type="NCBI Taxonomy" id="360622"/>
    <lineage>
        <taxon>Eukaryota</taxon>
        <taxon>Viridiplantae</taxon>
        <taxon>Streptophyta</taxon>
        <taxon>Embryophyta</taxon>
        <taxon>Tracheophyta</taxon>
        <taxon>Spermatophyta</taxon>
        <taxon>Magnoliopsida</taxon>
        <taxon>eudicotyledons</taxon>
        <taxon>Gunneridae</taxon>
        <taxon>Pentapetalae</taxon>
        <taxon>asterids</taxon>
        <taxon>campanulids</taxon>
        <taxon>Apiales</taxon>
        <taxon>Apiaceae</taxon>
        <taxon>Apioideae</taxon>
        <taxon>apioid superclade</taxon>
        <taxon>Tordylieae</taxon>
        <taxon>Tordyliinae</taxon>
        <taxon>Heracleum</taxon>
    </lineage>
</organism>
<reference evidence="7" key="1">
    <citation type="submission" date="2023-02" db="EMBL/GenBank/DDBJ databases">
        <title>Genome of toxic invasive species Heracleum sosnowskyi carries increased number of genes despite the absence of recent whole-genome duplications.</title>
        <authorList>
            <person name="Schelkunov M."/>
            <person name="Shtratnikova V."/>
            <person name="Makarenko M."/>
            <person name="Klepikova A."/>
            <person name="Omelchenko D."/>
            <person name="Novikova G."/>
            <person name="Obukhova E."/>
            <person name="Bogdanov V."/>
            <person name="Penin A."/>
            <person name="Logacheva M."/>
        </authorList>
    </citation>
    <scope>NUCLEOTIDE SEQUENCE</scope>
    <source>
        <strain evidence="7">Hsosn_3</strain>
        <tissue evidence="7">Leaf</tissue>
    </source>
</reference>
<dbReference type="PROSITE" id="PS00196">
    <property type="entry name" value="COPPER_BLUE"/>
    <property type="match status" value="1"/>
</dbReference>
<keyword evidence="2" id="KW-0186">Copper</keyword>
<dbReference type="CDD" id="cd04216">
    <property type="entry name" value="Phytocyanin"/>
    <property type="match status" value="1"/>
</dbReference>
<protein>
    <submittedName>
        <fullName evidence="7">Phytocyanin domain-containing protein</fullName>
    </submittedName>
</protein>
<evidence type="ECO:0000313" key="8">
    <source>
        <dbReference type="Proteomes" id="UP001237642"/>
    </source>
</evidence>
<dbReference type="GO" id="GO:0046872">
    <property type="term" value="F:metal ion binding"/>
    <property type="evidence" value="ECO:0007669"/>
    <property type="project" value="UniProtKB-KW"/>
</dbReference>
<dbReference type="PANTHER" id="PTHR33021:SF492">
    <property type="entry name" value="UCLACYANIN 1"/>
    <property type="match status" value="1"/>
</dbReference>
<feature type="compositionally biased region" description="Low complexity" evidence="4">
    <location>
        <begin position="150"/>
        <end position="164"/>
    </location>
</feature>
<keyword evidence="3" id="KW-0325">Glycoprotein</keyword>
<dbReference type="InterPro" id="IPR008972">
    <property type="entry name" value="Cupredoxin"/>
</dbReference>
<feature type="region of interest" description="Disordered" evidence="4">
    <location>
        <begin position="128"/>
        <end position="175"/>
    </location>
</feature>
<evidence type="ECO:0000256" key="1">
    <source>
        <dbReference type="ARBA" id="ARBA00022723"/>
    </source>
</evidence>
<dbReference type="InterPro" id="IPR039391">
    <property type="entry name" value="Phytocyanin-like"/>
</dbReference>
<feature type="chain" id="PRO_5041925630" evidence="5">
    <location>
        <begin position="23"/>
        <end position="217"/>
    </location>
</feature>
<keyword evidence="8" id="KW-1185">Reference proteome</keyword>
<dbReference type="Gene3D" id="2.60.40.420">
    <property type="entry name" value="Cupredoxins - blue copper proteins"/>
    <property type="match status" value="1"/>
</dbReference>
<evidence type="ECO:0000313" key="7">
    <source>
        <dbReference type="EMBL" id="KAK1393236.1"/>
    </source>
</evidence>
<dbReference type="InterPro" id="IPR028871">
    <property type="entry name" value="BlueCu_1_BS"/>
</dbReference>
<evidence type="ECO:0000256" key="4">
    <source>
        <dbReference type="SAM" id="MobiDB-lite"/>
    </source>
</evidence>
<dbReference type="Pfam" id="PF02298">
    <property type="entry name" value="Cu_bind_like"/>
    <property type="match status" value="1"/>
</dbReference>
<feature type="signal peptide" evidence="5">
    <location>
        <begin position="1"/>
        <end position="22"/>
    </location>
</feature>
<dbReference type="Proteomes" id="UP001237642">
    <property type="component" value="Unassembled WGS sequence"/>
</dbReference>
<dbReference type="PROSITE" id="PS51485">
    <property type="entry name" value="PHYTOCYANIN"/>
    <property type="match status" value="1"/>
</dbReference>
<evidence type="ECO:0000259" key="6">
    <source>
        <dbReference type="PROSITE" id="PS51485"/>
    </source>
</evidence>
<accession>A0AAD8IYN8</accession>
<name>A0AAD8IYN8_9APIA</name>
<keyword evidence="5" id="KW-0732">Signal</keyword>
<gene>
    <name evidence="7" type="ORF">POM88_012292</name>
</gene>
<evidence type="ECO:0000256" key="2">
    <source>
        <dbReference type="ARBA" id="ARBA00023008"/>
    </source>
</evidence>
<dbReference type="FunFam" id="2.60.40.420:FF:000003">
    <property type="entry name" value="Blue copper"/>
    <property type="match status" value="1"/>
</dbReference>
<dbReference type="PANTHER" id="PTHR33021">
    <property type="entry name" value="BLUE COPPER PROTEIN"/>
    <property type="match status" value="1"/>
</dbReference>
<feature type="compositionally biased region" description="Polar residues" evidence="4">
    <location>
        <begin position="129"/>
        <end position="139"/>
    </location>
</feature>
<evidence type="ECO:0000256" key="3">
    <source>
        <dbReference type="ARBA" id="ARBA00023180"/>
    </source>
</evidence>
<evidence type="ECO:0000256" key="5">
    <source>
        <dbReference type="SAM" id="SignalP"/>
    </source>
</evidence>
<dbReference type="EMBL" id="JAUIZM010000003">
    <property type="protein sequence ID" value="KAK1393236.1"/>
    <property type="molecule type" value="Genomic_DNA"/>
</dbReference>
<dbReference type="InterPro" id="IPR003245">
    <property type="entry name" value="Phytocyanin_dom"/>
</dbReference>
<proteinExistence type="predicted"/>
<dbReference type="GO" id="GO:0005886">
    <property type="term" value="C:plasma membrane"/>
    <property type="evidence" value="ECO:0007669"/>
    <property type="project" value="TreeGrafter"/>
</dbReference>
<feature type="domain" description="Phytocyanin" evidence="6">
    <location>
        <begin position="24"/>
        <end position="123"/>
    </location>
</feature>
<keyword evidence="1" id="KW-0479">Metal-binding</keyword>
<dbReference type="SUPFAM" id="SSF49503">
    <property type="entry name" value="Cupredoxins"/>
    <property type="match status" value="1"/>
</dbReference>
<dbReference type="AlphaFoldDB" id="A0AAD8IYN8"/>